<keyword evidence="6" id="KW-1185">Reference proteome</keyword>
<feature type="compositionally biased region" description="Basic and acidic residues" evidence="3">
    <location>
        <begin position="140"/>
        <end position="150"/>
    </location>
</feature>
<dbReference type="InterPro" id="IPR001660">
    <property type="entry name" value="SAM"/>
</dbReference>
<dbReference type="InterPro" id="IPR013761">
    <property type="entry name" value="SAM/pointed_sf"/>
</dbReference>
<feature type="compositionally biased region" description="Basic and acidic residues" evidence="3">
    <location>
        <begin position="711"/>
        <end position="724"/>
    </location>
</feature>
<feature type="region of interest" description="Disordered" evidence="3">
    <location>
        <begin position="245"/>
        <end position="288"/>
    </location>
</feature>
<feature type="region of interest" description="Disordered" evidence="3">
    <location>
        <begin position="1"/>
        <end position="33"/>
    </location>
</feature>
<comment type="caution">
    <text evidence="5">The sequence shown here is derived from an EMBL/GenBank/DDBJ whole genome shotgun (WGS) entry which is preliminary data.</text>
</comment>
<feature type="coiled-coil region" evidence="2">
    <location>
        <begin position="558"/>
        <end position="592"/>
    </location>
</feature>
<dbReference type="AlphaFoldDB" id="A0AB34J8K2"/>
<keyword evidence="1 2" id="KW-0175">Coiled coil</keyword>
<dbReference type="SUPFAM" id="SSF47769">
    <property type="entry name" value="SAM/Pointed domain"/>
    <property type="match status" value="1"/>
</dbReference>
<dbReference type="Proteomes" id="UP001515480">
    <property type="component" value="Unassembled WGS sequence"/>
</dbReference>
<feature type="compositionally biased region" description="Polar residues" evidence="3">
    <location>
        <begin position="20"/>
        <end position="33"/>
    </location>
</feature>
<dbReference type="PROSITE" id="PS50105">
    <property type="entry name" value="SAM_DOMAIN"/>
    <property type="match status" value="1"/>
</dbReference>
<dbReference type="EMBL" id="JBGBPQ010000011">
    <property type="protein sequence ID" value="KAL1515812.1"/>
    <property type="molecule type" value="Genomic_DNA"/>
</dbReference>
<dbReference type="Pfam" id="PF21773">
    <property type="entry name" value="ODAD1_CC"/>
    <property type="match status" value="1"/>
</dbReference>
<feature type="region of interest" description="Disordered" evidence="3">
    <location>
        <begin position="188"/>
        <end position="207"/>
    </location>
</feature>
<protein>
    <recommendedName>
        <fullName evidence="4">SAM domain-containing protein</fullName>
    </recommendedName>
</protein>
<dbReference type="Gene3D" id="1.10.150.50">
    <property type="entry name" value="Transcription Factor, Ets-1"/>
    <property type="match status" value="1"/>
</dbReference>
<evidence type="ECO:0000259" key="4">
    <source>
        <dbReference type="PROSITE" id="PS50105"/>
    </source>
</evidence>
<dbReference type="InterPro" id="IPR049258">
    <property type="entry name" value="ODAD1_CC"/>
</dbReference>
<gene>
    <name evidence="5" type="ORF">AB1Y20_002428</name>
</gene>
<evidence type="ECO:0000256" key="1">
    <source>
        <dbReference type="ARBA" id="ARBA00023054"/>
    </source>
</evidence>
<feature type="coiled-coil region" evidence="2">
    <location>
        <begin position="305"/>
        <end position="379"/>
    </location>
</feature>
<evidence type="ECO:0000256" key="3">
    <source>
        <dbReference type="SAM" id="MobiDB-lite"/>
    </source>
</evidence>
<accession>A0AB34J8K2</accession>
<reference evidence="5 6" key="1">
    <citation type="journal article" date="2024" name="Science">
        <title>Giant polyketide synthase enzymes in the biosynthesis of giant marine polyether toxins.</title>
        <authorList>
            <person name="Fallon T.R."/>
            <person name="Shende V.V."/>
            <person name="Wierzbicki I.H."/>
            <person name="Pendleton A.L."/>
            <person name="Watervoot N.F."/>
            <person name="Auber R.P."/>
            <person name="Gonzalez D.J."/>
            <person name="Wisecaver J.H."/>
            <person name="Moore B.S."/>
        </authorList>
    </citation>
    <scope>NUCLEOTIDE SEQUENCE [LARGE SCALE GENOMIC DNA]</scope>
    <source>
        <strain evidence="5 6">12B1</strain>
    </source>
</reference>
<proteinExistence type="predicted"/>
<evidence type="ECO:0000313" key="6">
    <source>
        <dbReference type="Proteomes" id="UP001515480"/>
    </source>
</evidence>
<dbReference type="SMART" id="SM00454">
    <property type="entry name" value="SAM"/>
    <property type="match status" value="1"/>
</dbReference>
<name>A0AB34J8K2_PRYPA</name>
<organism evidence="5 6">
    <name type="scientific">Prymnesium parvum</name>
    <name type="common">Toxic golden alga</name>
    <dbReference type="NCBI Taxonomy" id="97485"/>
    <lineage>
        <taxon>Eukaryota</taxon>
        <taxon>Haptista</taxon>
        <taxon>Haptophyta</taxon>
        <taxon>Prymnesiophyceae</taxon>
        <taxon>Prymnesiales</taxon>
        <taxon>Prymnesiaceae</taxon>
        <taxon>Prymnesium</taxon>
    </lineage>
</organism>
<feature type="region of interest" description="Disordered" evidence="3">
    <location>
        <begin position="711"/>
        <end position="738"/>
    </location>
</feature>
<evidence type="ECO:0000313" key="5">
    <source>
        <dbReference type="EMBL" id="KAL1515812.1"/>
    </source>
</evidence>
<sequence>MTLLPQISPRNQQKRHDAGHSTSGFDATQESVSDWTPHDVAEWLYLQGTKEDHAHTFLLHNIDGPALLGLTREKLLGWKVKPVDCNTILQGIQDLRRIEVGQVGWQAQEEFPVEKPRAPSGKKPSKPTPRQKQGTAPADAHAEAKDKKESNLNSTSEEADGATISAGPPPASADSGDWALTTLPGSTLRLKTKPPVEPQASQQQVGATSSAYLRKVMGDLHVSERVPLWKEEMVERVKRAAQKRREREAFSQSAPASARISMVRSARTHHSPEGSSTGRSMTEPGAGKRLARDVDRKLFWYQDAIHEQELQSQLLEQKIHVLQGQVQEALDRRKQKPALLGVGAIQMEREIYRRQQRELARLQKNLVVSETRVADAERVNSNMMDLINNMRRGRSEFLLQLSKLTEREAAMAADMKHFAQVAHASLDEKEKTEARLKRQQFDYKVEGHHFETVLDNLQTELHKLEEKIHNTHHAEEELMQKQRQSNFRTLKAQRDSEQKRELKLGYLQNHVRGQEMDFQRLHRIMGVKFTPEKPESVVEIVSTSLKHEQRNASLLHFVGVQTAQMEALQDEVRALEDEEAQLLARAQQREEAQVVADASESREEKLAQKTLDAIDTYESTLQKLCPIVVSLCDLTSALSNPGELALKGCRPDTLADHLRLVDDSIKDMRNRAASIPTGTGNEWLRDFLEPKTVNDHPNVFDLRKELETAAQKQKEQKAYADSAKDGGPGAMNPSDEETEIIITRNPSEAISMPSQQ</sequence>
<feature type="coiled-coil region" evidence="2">
    <location>
        <begin position="447"/>
        <end position="481"/>
    </location>
</feature>
<evidence type="ECO:0000256" key="2">
    <source>
        <dbReference type="SAM" id="Coils"/>
    </source>
</evidence>
<feature type="region of interest" description="Disordered" evidence="3">
    <location>
        <begin position="109"/>
        <end position="181"/>
    </location>
</feature>
<feature type="domain" description="SAM" evidence="4">
    <location>
        <begin position="35"/>
        <end position="80"/>
    </location>
</feature>
<dbReference type="Pfam" id="PF07647">
    <property type="entry name" value="SAM_2"/>
    <property type="match status" value="1"/>
</dbReference>